<dbReference type="PANTHER" id="PTHR48207:SF3">
    <property type="entry name" value="SUCCINATE--HYDROXYMETHYLGLUTARATE COA-TRANSFERASE"/>
    <property type="match status" value="1"/>
</dbReference>
<dbReference type="SUPFAM" id="SSF89796">
    <property type="entry name" value="CoA-transferase family III (CaiB/BaiF)"/>
    <property type="match status" value="1"/>
</dbReference>
<dbReference type="PANTHER" id="PTHR48207">
    <property type="entry name" value="SUCCINATE--HYDROXYMETHYLGLUTARATE COA-TRANSFERASE"/>
    <property type="match status" value="1"/>
</dbReference>
<dbReference type="PATRIC" id="fig|459424.11.peg.5174"/>
<dbReference type="InterPro" id="IPR003673">
    <property type="entry name" value="CoA-Trfase_fam_III"/>
</dbReference>
<proteinExistence type="predicted"/>
<name>L7VE49_MYCL1</name>
<organism evidence="2 3">
    <name type="scientific">Mycobacterium liflandii (strain 128FXT)</name>
    <dbReference type="NCBI Taxonomy" id="459424"/>
    <lineage>
        <taxon>Bacteria</taxon>
        <taxon>Bacillati</taxon>
        <taxon>Actinomycetota</taxon>
        <taxon>Actinomycetes</taxon>
        <taxon>Mycobacteriales</taxon>
        <taxon>Mycobacteriaceae</taxon>
        <taxon>Mycobacterium</taxon>
        <taxon>Mycobacterium ulcerans group</taxon>
    </lineage>
</organism>
<gene>
    <name evidence="2" type="ordered locus">MULP_05024</name>
</gene>
<dbReference type="InterPro" id="IPR023606">
    <property type="entry name" value="CoA-Trfase_III_dom_1_sf"/>
</dbReference>
<dbReference type="Proteomes" id="UP000011157">
    <property type="component" value="Chromosome"/>
</dbReference>
<evidence type="ECO:0000313" key="2">
    <source>
        <dbReference type="EMBL" id="AGC64497.1"/>
    </source>
</evidence>
<keyword evidence="1 2" id="KW-0808">Transferase</keyword>
<accession>L7VE49</accession>
<dbReference type="InterPro" id="IPR050483">
    <property type="entry name" value="CoA-transferase_III_domain"/>
</dbReference>
<dbReference type="Pfam" id="PF02515">
    <property type="entry name" value="CoA_transf_3"/>
    <property type="match status" value="1"/>
</dbReference>
<sequence length="286" mass="30279">MTAAGPLTGIRVIEVGTMLAGPYATLLLADLGAKVVKIEPPGGEISRTVGESYFASLNRNKSGLCLDLNSEVGQHRLAELAADSDALVVNLRPSSIRRLGLTYEALRRFNERIVCVAITGYGLHGGDDPAFDYVIQAAAGSAALTGEPGGPPTLPGYSSADNSTGMCAALVAHRDRCGIGYALTGQDVAVGHLAVVKSVVDQHCRAALREAGQAGPAVAGLAVERRVQPRSSCAFQQGLARHQRHRCPPTVEVDRHHARFRHDRPSCAPTDVLAFFSIENTILIRK</sequence>
<evidence type="ECO:0000256" key="1">
    <source>
        <dbReference type="ARBA" id="ARBA00022679"/>
    </source>
</evidence>
<dbReference type="AlphaFoldDB" id="L7VE49"/>
<dbReference type="EC" id="2.8.3.16" evidence="2"/>
<protein>
    <submittedName>
        <fullName evidence="2">Acyl-CoA transferase</fullName>
        <ecNumber evidence="2">2.8.3.16</ecNumber>
    </submittedName>
</protein>
<dbReference type="EMBL" id="CP003899">
    <property type="protein sequence ID" value="AGC64497.1"/>
    <property type="molecule type" value="Genomic_DNA"/>
</dbReference>
<dbReference type="HOGENOM" id="CLU_972602_0_0_11"/>
<evidence type="ECO:0000313" key="3">
    <source>
        <dbReference type="Proteomes" id="UP000011157"/>
    </source>
</evidence>
<keyword evidence="3" id="KW-1185">Reference proteome</keyword>
<reference evidence="2 3" key="1">
    <citation type="journal article" date="2013" name="J. Bacteriol.">
        <title>Complete Genome Sequence of the Frog Pathogen Mycobacterium ulcerans Ecovar Liflandii.</title>
        <authorList>
            <person name="Tobias N.J."/>
            <person name="Doig K.D."/>
            <person name="Medema M.H."/>
            <person name="Chen H."/>
            <person name="Haring V."/>
            <person name="Moore R."/>
            <person name="Seemann T."/>
            <person name="Stinear T.P."/>
        </authorList>
    </citation>
    <scope>NUCLEOTIDE SEQUENCE [LARGE SCALE GENOMIC DNA]</scope>
    <source>
        <strain evidence="2 3">128FXT</strain>
    </source>
</reference>
<dbReference type="Gene3D" id="3.40.50.10540">
    <property type="entry name" value="Crotonobetainyl-coa:carnitine coa-transferase, domain 1"/>
    <property type="match status" value="1"/>
</dbReference>
<dbReference type="GO" id="GO:0033608">
    <property type="term" value="F:formyl-CoA transferase activity"/>
    <property type="evidence" value="ECO:0007669"/>
    <property type="project" value="UniProtKB-EC"/>
</dbReference>
<dbReference type="KEGG" id="mli:MULP_05024"/>